<gene>
    <name evidence="3" type="ORF">WJX81_005809</name>
</gene>
<dbReference type="AlphaFoldDB" id="A0AAW1QW03"/>
<feature type="region of interest" description="Disordered" evidence="2">
    <location>
        <begin position="739"/>
        <end position="765"/>
    </location>
</feature>
<dbReference type="SUPFAM" id="SSF50978">
    <property type="entry name" value="WD40 repeat-like"/>
    <property type="match status" value="1"/>
</dbReference>
<feature type="repeat" description="WD" evidence="1">
    <location>
        <begin position="202"/>
        <end position="243"/>
    </location>
</feature>
<dbReference type="GO" id="GO:0035266">
    <property type="term" value="P:meristem growth"/>
    <property type="evidence" value="ECO:0007669"/>
    <property type="project" value="InterPro"/>
</dbReference>
<dbReference type="Gene3D" id="2.130.10.10">
    <property type="entry name" value="YVTN repeat-like/Quinoprotein amine dehydrogenase"/>
    <property type="match status" value="3"/>
</dbReference>
<dbReference type="Pfam" id="PF00400">
    <property type="entry name" value="WD40"/>
    <property type="match status" value="2"/>
</dbReference>
<dbReference type="Proteomes" id="UP001445335">
    <property type="component" value="Unassembled WGS sequence"/>
</dbReference>
<evidence type="ECO:0000313" key="4">
    <source>
        <dbReference type="Proteomes" id="UP001445335"/>
    </source>
</evidence>
<proteinExistence type="predicted"/>
<keyword evidence="4" id="KW-1185">Reference proteome</keyword>
<dbReference type="GO" id="GO:0010073">
    <property type="term" value="P:meristem maintenance"/>
    <property type="evidence" value="ECO:0007669"/>
    <property type="project" value="InterPro"/>
</dbReference>
<accession>A0AAW1QW03</accession>
<reference evidence="3 4" key="1">
    <citation type="journal article" date="2024" name="Nat. Commun.">
        <title>Phylogenomics reveals the evolutionary origins of lichenization in chlorophyte algae.</title>
        <authorList>
            <person name="Puginier C."/>
            <person name="Libourel C."/>
            <person name="Otte J."/>
            <person name="Skaloud P."/>
            <person name="Haon M."/>
            <person name="Grisel S."/>
            <person name="Petersen M."/>
            <person name="Berrin J.G."/>
            <person name="Delaux P.M."/>
            <person name="Dal Grande F."/>
            <person name="Keller J."/>
        </authorList>
    </citation>
    <scope>NUCLEOTIDE SEQUENCE [LARGE SCALE GENOMIC DNA]</scope>
    <source>
        <strain evidence="3 4">SAG 245.80</strain>
    </source>
</reference>
<dbReference type="PANTHER" id="PTHR45086:SF1">
    <property type="entry name" value="WD REPEAT-CONTAINING PROTEIN PCN"/>
    <property type="match status" value="1"/>
</dbReference>
<dbReference type="PROSITE" id="PS50082">
    <property type="entry name" value="WD_REPEATS_2"/>
    <property type="match status" value="1"/>
</dbReference>
<dbReference type="InterPro" id="IPR036322">
    <property type="entry name" value="WD40_repeat_dom_sf"/>
</dbReference>
<dbReference type="InterPro" id="IPR015943">
    <property type="entry name" value="WD40/YVTN_repeat-like_dom_sf"/>
</dbReference>
<organism evidence="3 4">
    <name type="scientific">Elliptochloris bilobata</name>
    <dbReference type="NCBI Taxonomy" id="381761"/>
    <lineage>
        <taxon>Eukaryota</taxon>
        <taxon>Viridiplantae</taxon>
        <taxon>Chlorophyta</taxon>
        <taxon>core chlorophytes</taxon>
        <taxon>Trebouxiophyceae</taxon>
        <taxon>Trebouxiophyceae incertae sedis</taxon>
        <taxon>Elliptochloris clade</taxon>
        <taxon>Elliptochloris</taxon>
    </lineage>
</organism>
<protein>
    <recommendedName>
        <fullName evidence="5">Anaphase-promoting complex subunit 4 WD40 domain-containing protein</fullName>
    </recommendedName>
</protein>
<dbReference type="EMBL" id="JALJOU010000072">
    <property type="protein sequence ID" value="KAK9825655.1"/>
    <property type="molecule type" value="Genomic_DNA"/>
</dbReference>
<dbReference type="SUPFAM" id="SSF63829">
    <property type="entry name" value="Calcium-dependent phosphotriesterase"/>
    <property type="match status" value="1"/>
</dbReference>
<feature type="region of interest" description="Disordered" evidence="2">
    <location>
        <begin position="1"/>
        <end position="43"/>
    </location>
</feature>
<dbReference type="InterPro" id="IPR001680">
    <property type="entry name" value="WD40_rpt"/>
</dbReference>
<dbReference type="PANTHER" id="PTHR45086">
    <property type="entry name" value="WD REPEAT-CONTAINING PROTEIN PCN"/>
    <property type="match status" value="1"/>
</dbReference>
<sequence>MVRKRSRAATEEGATPQPRRPAKQPRAAPHVKQAKAPAEALPSPKTDLTRLHRARFVAWSPTAIVALAASGDGTLLAAARESGDIELWETDTWTCTLRIPGRDNASLTSLAWLRDSEPGGDVAWRLFSGGLDGELVEWDLAQRRPLATSDSLGGAVWALAVEPVEGAEAGSSPRVAAACDDGCVRVFAAEPGRPGLAYVRCMPAVAGRVVSVAWHPSGGSLVAGTSQGTLHAWDIAAARELLRITVGDGSGREHCVWAVAVLADGTMASGDAGGGVALWDARLGTRLAGFSRHRADVLALAASPDGGALFAAGVDSQVALFRRVSAGSQRWAFLEARRPHTHDVRAAAVVSPPGAEPLLVTGGHDAVLIVHSVPRFQQEHPVRVGRCPQPPLLAVAAAACPERLVAAHGRGVDVWQLGAASSRAEQAASISGWTHEEGSPVDVLRGPRHLARIGLKGPHHVLAAAASPDGALVAASDAACVRLYQVGAGASAAPEEAVGTEDAYPGGAAITPRRLPAGLPLATALALTVVPGNAESAADVAKGGSGGGACRLLLLAPGPELVVLGVPGDQAEAMILATLRLPDEAGGGGLAAGPGSAASPTAADQVAAAAALLAVSRDGRWAAVASRQIVHLIDLTGLRHHAVLPPLQGGQPITAMAFGPGDVLAVADAGSDLQLFDAESARHADWSRPGGAGVALPARLAAMPGHIAGISFNPHHQARAAVLHTSTALCLVDFAAPAPPPPPARTGAQRRADRKARRPPEGDAGCRVGDNFRVLPLDEPCLHAGYLSPVSALLVEKSWDEVVKAFPPPLLRHRYGS</sequence>
<evidence type="ECO:0000313" key="3">
    <source>
        <dbReference type="EMBL" id="KAK9825655.1"/>
    </source>
</evidence>
<comment type="caution">
    <text evidence="3">The sequence shown here is derived from an EMBL/GenBank/DDBJ whole genome shotgun (WGS) entry which is preliminary data.</text>
</comment>
<dbReference type="InterPro" id="IPR044622">
    <property type="entry name" value="PCN"/>
</dbReference>
<dbReference type="SMART" id="SM00320">
    <property type="entry name" value="WD40"/>
    <property type="match status" value="9"/>
</dbReference>
<keyword evidence="1" id="KW-0853">WD repeat</keyword>
<evidence type="ECO:0000256" key="2">
    <source>
        <dbReference type="SAM" id="MobiDB-lite"/>
    </source>
</evidence>
<evidence type="ECO:0008006" key="5">
    <source>
        <dbReference type="Google" id="ProtNLM"/>
    </source>
</evidence>
<name>A0AAW1QW03_9CHLO</name>
<evidence type="ECO:0000256" key="1">
    <source>
        <dbReference type="PROSITE-ProRule" id="PRU00221"/>
    </source>
</evidence>